<protein>
    <submittedName>
        <fullName evidence="4">AMIN domain-containing protein</fullName>
    </submittedName>
</protein>
<dbReference type="Pfam" id="PF09992">
    <property type="entry name" value="NAGPA"/>
    <property type="match status" value="1"/>
</dbReference>
<keyword evidence="5" id="KW-1185">Reference proteome</keyword>
<keyword evidence="1" id="KW-0732">Signal</keyword>
<dbReference type="EMBL" id="FNZK01000001">
    <property type="protein sequence ID" value="SEI82090.1"/>
    <property type="molecule type" value="Genomic_DNA"/>
</dbReference>
<feature type="signal peptide" evidence="1">
    <location>
        <begin position="1"/>
        <end position="26"/>
    </location>
</feature>
<evidence type="ECO:0000259" key="3">
    <source>
        <dbReference type="Pfam" id="PF11741"/>
    </source>
</evidence>
<evidence type="ECO:0000259" key="2">
    <source>
        <dbReference type="Pfam" id="PF09992"/>
    </source>
</evidence>
<proteinExistence type="predicted"/>
<dbReference type="AlphaFoldDB" id="A0A1H6U118"/>
<evidence type="ECO:0000313" key="4">
    <source>
        <dbReference type="EMBL" id="SEI82090.1"/>
    </source>
</evidence>
<evidence type="ECO:0000256" key="1">
    <source>
        <dbReference type="SAM" id="SignalP"/>
    </source>
</evidence>
<dbReference type="Gene3D" id="2.60.40.3500">
    <property type="match status" value="1"/>
</dbReference>
<dbReference type="PANTHER" id="PTHR40446">
    <property type="entry name" value="N-ACETYLGLUCOSAMINE-1-PHOSPHODIESTER ALPHA-N-ACETYLGLUCOSAMINIDASE"/>
    <property type="match status" value="1"/>
</dbReference>
<feature type="domain" description="Phosphodiester glycosidase" evidence="2">
    <location>
        <begin position="291"/>
        <end position="464"/>
    </location>
</feature>
<dbReference type="InterPro" id="IPR018711">
    <property type="entry name" value="NAGPA"/>
</dbReference>
<reference evidence="4 5" key="1">
    <citation type="submission" date="2016-10" db="EMBL/GenBank/DDBJ databases">
        <authorList>
            <person name="de Groot N.N."/>
        </authorList>
    </citation>
    <scope>NUCLEOTIDE SEQUENCE [LARGE SCALE GENOMIC DNA]</scope>
    <source>
        <strain evidence="4 5">DSM 2179</strain>
    </source>
</reference>
<dbReference type="PANTHER" id="PTHR40446:SF2">
    <property type="entry name" value="N-ACETYLGLUCOSAMINE-1-PHOSPHODIESTER ALPHA-N-ACETYLGLUCOSAMINIDASE"/>
    <property type="match status" value="1"/>
</dbReference>
<evidence type="ECO:0000313" key="5">
    <source>
        <dbReference type="Proteomes" id="UP000199662"/>
    </source>
</evidence>
<accession>A0A1H6U118</accession>
<gene>
    <name evidence="4" type="ORF">SAMN05660742_101146</name>
</gene>
<sequence>MKFAYRNLTALVVVLLFLVQTAVTSAAGVQGNVNGIRFSAGPAAVRIVFDVDVIPDYKVSTENNGTRLILDFPATVNHTDLANLDINDSLVKSVIFSKNNQGFRTIIELKRAAAYTVKTLQGPQRIFIDISKNYESKQIDEVAPGLIHTTYVRNNDLGMLTAHILDVDPALYNLRPAIANGKISGRETVGGISDDTNAIAAVNASYFALNGELLGLTKIDSTIVSTTYLPRSAFGIMPDGTPVAGVVDYTGTVSSKGIILPIAGVNCERGENGLTIYNSYYDDSTMTNEYGIEYTVKNNKVIDIKQANSPILPGTIIVSAHGTAKDALASVKIGDRMEIKEDIGSPWNMAKQILGVGPTLVKNGLVNVTAQQEQFGGDVASGRAPRTAVGITKNKHVLLFVVDGRQSSSIGCTLNEMGQLMKDFGAVDAINFDGGGSSEMVIGGTIINSPSDGSERKVGAALVVIKK</sequence>
<dbReference type="InterPro" id="IPR021731">
    <property type="entry name" value="AMIN_dom"/>
</dbReference>
<name>A0A1H6U118_9FIRM</name>
<dbReference type="RefSeq" id="WP_091828377.1">
    <property type="nucleotide sequence ID" value="NZ_FNZK01000001.1"/>
</dbReference>
<dbReference type="Proteomes" id="UP000199662">
    <property type="component" value="Unassembled WGS sequence"/>
</dbReference>
<feature type="domain" description="AMIN" evidence="3">
    <location>
        <begin position="36"/>
        <end position="117"/>
    </location>
</feature>
<organism evidence="4 5">
    <name type="scientific">Propionispira arboris</name>
    <dbReference type="NCBI Taxonomy" id="84035"/>
    <lineage>
        <taxon>Bacteria</taxon>
        <taxon>Bacillati</taxon>
        <taxon>Bacillota</taxon>
        <taxon>Negativicutes</taxon>
        <taxon>Selenomonadales</taxon>
        <taxon>Selenomonadaceae</taxon>
        <taxon>Propionispira</taxon>
    </lineage>
</organism>
<feature type="chain" id="PRO_5011582059" evidence="1">
    <location>
        <begin position="27"/>
        <end position="467"/>
    </location>
</feature>
<dbReference type="Pfam" id="PF11741">
    <property type="entry name" value="AMIN"/>
    <property type="match status" value="1"/>
</dbReference>
<dbReference type="STRING" id="84035.SAMN05660742_101146"/>